<evidence type="ECO:0000313" key="2">
    <source>
        <dbReference type="EMBL" id="TFH89787.1"/>
    </source>
</evidence>
<dbReference type="AlphaFoldDB" id="A0A4Y8WAE7"/>
<dbReference type="RefSeq" id="WP_134837111.1">
    <property type="nucleotide sequence ID" value="NZ_SATR01000045.1"/>
</dbReference>
<accession>A0A4Y8WAE7</accession>
<keyword evidence="1" id="KW-0802">TPR repeat</keyword>
<feature type="repeat" description="TPR" evidence="1">
    <location>
        <begin position="305"/>
        <end position="338"/>
    </location>
</feature>
<dbReference type="InterPro" id="IPR019734">
    <property type="entry name" value="TPR_rpt"/>
</dbReference>
<sequence length="467" mass="53261">MNILPCSILEFAVIRHNYLNVCSFDALSPRLKKFLYPLEQHDSNSLSLTDGLSYEEQIRYPMKSRAIALSSAIAFIMSKKGSVEIKVPSFSSEQLTNFSATLLRGGRFHLNLMTINDNVAITENEKALLNQIALKDKGDEAIIFDSVRKIINSGDIFTAESILEHCCKCFDGFSIRKSNIIGTVKNCLGKSSEAEYFYNNHDGTLLSQIKSAYPTSMLHLRHHPKIFQDPKVASQLLEQSFKQLQQTEISAVLSSDELDFHRVFNRNGYALILFKDGKVEESVDLLKWGLSVLGEKGGKFHMHKSVILYNIYQCYKQSGDIEKAHEYMDMVLDIDPMFPEYWLEKISITSDSDEKIQYFSKINDIDPYHSDSVYLHSIELLDRNEISQYIAMAKKAWVLDENETTRYNYLYSLTIHDALSNIPQASVSDDNIEDYLIACAEEAYNKHSLDFTAELLKVNIKAVEAHQ</sequence>
<dbReference type="InterPro" id="IPR011990">
    <property type="entry name" value="TPR-like_helical_dom_sf"/>
</dbReference>
<dbReference type="SUPFAM" id="SSF48452">
    <property type="entry name" value="TPR-like"/>
    <property type="match status" value="1"/>
</dbReference>
<comment type="caution">
    <text evidence="2">The sequence shown here is derived from an EMBL/GenBank/DDBJ whole genome shotgun (WGS) entry which is preliminary data.</text>
</comment>
<name>A0A4Y8WAE7_9VIBR</name>
<reference evidence="2 3" key="1">
    <citation type="submission" date="2019-01" db="EMBL/GenBank/DDBJ databases">
        <title>Vibrio BEI176 sp. nov, a marine bacterium isolated from China: eastern marignal seas.</title>
        <authorList>
            <person name="Li B."/>
        </authorList>
    </citation>
    <scope>NUCLEOTIDE SEQUENCE [LARGE SCALE GENOMIC DNA]</scope>
    <source>
        <strain evidence="2 3">BEI176</strain>
    </source>
</reference>
<evidence type="ECO:0000313" key="3">
    <source>
        <dbReference type="Proteomes" id="UP000297753"/>
    </source>
</evidence>
<dbReference type="PROSITE" id="PS50005">
    <property type="entry name" value="TPR"/>
    <property type="match status" value="1"/>
</dbReference>
<evidence type="ECO:0000256" key="1">
    <source>
        <dbReference type="PROSITE-ProRule" id="PRU00339"/>
    </source>
</evidence>
<proteinExistence type="predicted"/>
<keyword evidence="3" id="KW-1185">Reference proteome</keyword>
<dbReference type="Gene3D" id="1.25.40.10">
    <property type="entry name" value="Tetratricopeptide repeat domain"/>
    <property type="match status" value="1"/>
</dbReference>
<organism evidence="2 3">
    <name type="scientific">Vibrio ouci</name>
    <dbReference type="NCBI Taxonomy" id="2499078"/>
    <lineage>
        <taxon>Bacteria</taxon>
        <taxon>Pseudomonadati</taxon>
        <taxon>Pseudomonadota</taxon>
        <taxon>Gammaproteobacteria</taxon>
        <taxon>Vibrionales</taxon>
        <taxon>Vibrionaceae</taxon>
        <taxon>Vibrio</taxon>
    </lineage>
</organism>
<dbReference type="Proteomes" id="UP000297753">
    <property type="component" value="Unassembled WGS sequence"/>
</dbReference>
<gene>
    <name evidence="2" type="ORF">ELS82_20440</name>
</gene>
<dbReference type="EMBL" id="SATR01000045">
    <property type="protein sequence ID" value="TFH89787.1"/>
    <property type="molecule type" value="Genomic_DNA"/>
</dbReference>
<dbReference type="OrthoDB" id="9814944at2"/>
<protein>
    <submittedName>
        <fullName evidence="2">Tetratricopeptide repeat protein</fullName>
    </submittedName>
</protein>